<proteinExistence type="predicted"/>
<evidence type="ECO:0000259" key="6">
    <source>
        <dbReference type="Pfam" id="PF04335"/>
    </source>
</evidence>
<comment type="subcellular location">
    <subcellularLocation>
        <location evidence="1">Membrane</location>
        <topology evidence="1">Single-pass membrane protein</topology>
    </subcellularLocation>
</comment>
<reference evidence="7 8" key="1">
    <citation type="submission" date="2020-08" db="EMBL/GenBank/DDBJ databases">
        <title>Genomic Encyclopedia of Type Strains, Phase IV (KMG-V): Genome sequencing to study the core and pangenomes of soil and plant-associated prokaryotes.</title>
        <authorList>
            <person name="Whitman W."/>
        </authorList>
    </citation>
    <scope>NUCLEOTIDE SEQUENCE [LARGE SCALE GENOMIC DNA]</scope>
    <source>
        <strain evidence="7 8">M8US30</strain>
    </source>
</reference>
<evidence type="ECO:0000256" key="4">
    <source>
        <dbReference type="ARBA" id="ARBA00023136"/>
    </source>
</evidence>
<feature type="transmembrane region" description="Helical" evidence="5">
    <location>
        <begin position="42"/>
        <end position="62"/>
    </location>
</feature>
<evidence type="ECO:0000313" key="8">
    <source>
        <dbReference type="Proteomes" id="UP000569092"/>
    </source>
</evidence>
<dbReference type="Pfam" id="PF04335">
    <property type="entry name" value="VirB8"/>
    <property type="match status" value="1"/>
</dbReference>
<evidence type="ECO:0000256" key="1">
    <source>
        <dbReference type="ARBA" id="ARBA00004167"/>
    </source>
</evidence>
<feature type="domain" description="Bacterial virulence protein VirB8" evidence="6">
    <location>
        <begin position="29"/>
        <end position="240"/>
    </location>
</feature>
<organism evidence="7 8">
    <name type="scientific">Tunturiibacter lichenicola</name>
    <dbReference type="NCBI Taxonomy" id="2051959"/>
    <lineage>
        <taxon>Bacteria</taxon>
        <taxon>Pseudomonadati</taxon>
        <taxon>Acidobacteriota</taxon>
        <taxon>Terriglobia</taxon>
        <taxon>Terriglobales</taxon>
        <taxon>Acidobacteriaceae</taxon>
        <taxon>Tunturiibacter</taxon>
    </lineage>
</organism>
<sequence>MAATQATPITDAAWTPKEALLTDEIANEVYASHYAERKVSRFVIVTMSVLLLGSFGAMVSLAHKPIQNRYIRIDEMGRAQAIQYTDLNYSPREGEVRTYLTDWANYRFTINRDTITKKYPLNYFFFSQQLSTQLMSDDNRNHFVSQVIAGQIEQSDVEVRNVTITSMSEEQIQGVRMSKGTALVNIDKLYSVRNSHEPRTEHWMLSVTYYLNPKQVSDQSRVFPQFETINPLGMTMTEFHENRIGVEPITDSTANPRPVAQTLVPSAITAPAIPGAGSGAIR</sequence>
<name>A0A7W8JBD2_9BACT</name>
<dbReference type="AlphaFoldDB" id="A0A7W8JBD2"/>
<gene>
    <name evidence="7" type="ORF">HDF10_004187</name>
</gene>
<comment type="caution">
    <text evidence="7">The sequence shown here is derived from an EMBL/GenBank/DDBJ whole genome shotgun (WGS) entry which is preliminary data.</text>
</comment>
<dbReference type="InterPro" id="IPR032710">
    <property type="entry name" value="NTF2-like_dom_sf"/>
</dbReference>
<evidence type="ECO:0000256" key="2">
    <source>
        <dbReference type="ARBA" id="ARBA00022692"/>
    </source>
</evidence>
<dbReference type="Proteomes" id="UP000569092">
    <property type="component" value="Unassembled WGS sequence"/>
</dbReference>
<accession>A0A7W8JBD2</accession>
<evidence type="ECO:0000256" key="3">
    <source>
        <dbReference type="ARBA" id="ARBA00022989"/>
    </source>
</evidence>
<dbReference type="InterPro" id="IPR007430">
    <property type="entry name" value="VirB8"/>
</dbReference>
<keyword evidence="3 5" id="KW-1133">Transmembrane helix</keyword>
<dbReference type="SUPFAM" id="SSF54427">
    <property type="entry name" value="NTF2-like"/>
    <property type="match status" value="1"/>
</dbReference>
<protein>
    <submittedName>
        <fullName evidence="7">Type IV secretion system protein VirB5</fullName>
    </submittedName>
</protein>
<keyword evidence="4 5" id="KW-0472">Membrane</keyword>
<dbReference type="EMBL" id="JACHDZ010000010">
    <property type="protein sequence ID" value="MBB5346177.1"/>
    <property type="molecule type" value="Genomic_DNA"/>
</dbReference>
<keyword evidence="2 5" id="KW-0812">Transmembrane</keyword>
<evidence type="ECO:0000313" key="7">
    <source>
        <dbReference type="EMBL" id="MBB5346177.1"/>
    </source>
</evidence>
<dbReference type="GO" id="GO:0016020">
    <property type="term" value="C:membrane"/>
    <property type="evidence" value="ECO:0007669"/>
    <property type="project" value="UniProtKB-SubCell"/>
</dbReference>
<evidence type="ECO:0000256" key="5">
    <source>
        <dbReference type="SAM" id="Phobius"/>
    </source>
</evidence>
<dbReference type="Gene3D" id="3.10.450.230">
    <property type="entry name" value="VirB8 protein"/>
    <property type="match status" value="1"/>
</dbReference>